<keyword evidence="1" id="KW-1133">Transmembrane helix</keyword>
<protein>
    <recommendedName>
        <fullName evidence="4">Peptidoglycan-binding protein</fullName>
    </recommendedName>
</protein>
<keyword evidence="1" id="KW-0812">Transmembrane</keyword>
<accession>A0A7W9E5V4</accession>
<organism evidence="2 3">
    <name type="scientific">Brevundimonas halotolerans</name>
    <dbReference type="NCBI Taxonomy" id="69670"/>
    <lineage>
        <taxon>Bacteria</taxon>
        <taxon>Pseudomonadati</taxon>
        <taxon>Pseudomonadota</taxon>
        <taxon>Alphaproteobacteria</taxon>
        <taxon>Caulobacterales</taxon>
        <taxon>Caulobacteraceae</taxon>
        <taxon>Brevundimonas</taxon>
    </lineage>
</organism>
<dbReference type="AlphaFoldDB" id="A0A7W9E5V4"/>
<evidence type="ECO:0008006" key="4">
    <source>
        <dbReference type="Google" id="ProtNLM"/>
    </source>
</evidence>
<dbReference type="RefSeq" id="WP_123286711.1">
    <property type="nucleotide sequence ID" value="NZ_JACIJB010000001.1"/>
</dbReference>
<keyword evidence="1" id="KW-0472">Membrane</keyword>
<name>A0A7W9E5V4_9CAUL</name>
<comment type="caution">
    <text evidence="2">The sequence shown here is derived from an EMBL/GenBank/DDBJ whole genome shotgun (WGS) entry which is preliminary data.</text>
</comment>
<evidence type="ECO:0000313" key="2">
    <source>
        <dbReference type="EMBL" id="MBB5659737.1"/>
    </source>
</evidence>
<feature type="transmembrane region" description="Helical" evidence="1">
    <location>
        <begin position="27"/>
        <end position="49"/>
    </location>
</feature>
<evidence type="ECO:0000256" key="1">
    <source>
        <dbReference type="SAM" id="Phobius"/>
    </source>
</evidence>
<evidence type="ECO:0000313" key="3">
    <source>
        <dbReference type="Proteomes" id="UP000548978"/>
    </source>
</evidence>
<reference evidence="2 3" key="1">
    <citation type="submission" date="2020-08" db="EMBL/GenBank/DDBJ databases">
        <title>Genomic Encyclopedia of Type Strains, Phase IV (KMG-IV): sequencing the most valuable type-strain genomes for metagenomic binning, comparative biology and taxonomic classification.</title>
        <authorList>
            <person name="Goeker M."/>
        </authorList>
    </citation>
    <scope>NUCLEOTIDE SEQUENCE [LARGE SCALE GENOMIC DNA]</scope>
    <source>
        <strain evidence="2 3">DSM 24448</strain>
    </source>
</reference>
<sequence length="66" mass="6527">MDITPKLAEARRLLDGDAPKPAARQAIGALAAMGLLAAAAMLMAGAVVLGPGVQFEDPAPATSVVS</sequence>
<dbReference type="EMBL" id="JACIJB010000001">
    <property type="protein sequence ID" value="MBB5659737.1"/>
    <property type="molecule type" value="Genomic_DNA"/>
</dbReference>
<keyword evidence="3" id="KW-1185">Reference proteome</keyword>
<proteinExistence type="predicted"/>
<gene>
    <name evidence="2" type="ORF">FHS65_000455</name>
</gene>
<dbReference type="Proteomes" id="UP000548978">
    <property type="component" value="Unassembled WGS sequence"/>
</dbReference>